<evidence type="ECO:0000313" key="2">
    <source>
        <dbReference type="Proteomes" id="UP000034350"/>
    </source>
</evidence>
<proteinExistence type="predicted"/>
<dbReference type="RefSeq" id="XP_024329558.1">
    <property type="nucleotide sequence ID" value="XM_024474614.1"/>
</dbReference>
<gene>
    <name evidence="1" type="ORF">AAJ76_2200002212</name>
</gene>
<dbReference type="GeneID" id="36319539"/>
<protein>
    <submittedName>
        <fullName evidence="1">Uncharacterized protein</fullName>
    </submittedName>
</protein>
<reference evidence="1 2" key="1">
    <citation type="journal article" date="2015" name="Environ. Microbiol.">
        <title>Genome analyses suggest the presence of polyploidy and recent human-driven expansions in eight global populations of the honeybee pathogen Nosema ceranae.</title>
        <authorList>
            <person name="Pelin A."/>
            <person name="Selman M."/>
            <person name="Aris-Brosou S."/>
            <person name="Farinelli L."/>
            <person name="Corradi N."/>
        </authorList>
    </citation>
    <scope>NUCLEOTIDE SEQUENCE [LARGE SCALE GENOMIC DNA]</scope>
    <source>
        <strain evidence="1 2">PA08 1199</strain>
    </source>
</reference>
<dbReference type="OrthoDB" id="2194576at2759"/>
<evidence type="ECO:0000313" key="1">
    <source>
        <dbReference type="EMBL" id="KKO73816.1"/>
    </source>
</evidence>
<dbReference type="VEuPathDB" id="MicrosporidiaDB:AAJ76_2200002212"/>
<keyword evidence="2" id="KW-1185">Reference proteome</keyword>
<name>A0A0F9W7Q8_9MICR</name>
<dbReference type="AlphaFoldDB" id="A0A0F9W7Q8"/>
<accession>A0A0F9W7Q8</accession>
<dbReference type="Proteomes" id="UP000034350">
    <property type="component" value="Unassembled WGS sequence"/>
</dbReference>
<sequence>MWLTKGNNSPRKIEHCVFYKTGTYLIEKQVKCVGCREKMKSVDHMATKCNRMLVHDYMRHHNKASRCIHLQLCVIYGL</sequence>
<organism evidence="1 2">
    <name type="scientific">Vairimorpha ceranae</name>
    <dbReference type="NCBI Taxonomy" id="40302"/>
    <lineage>
        <taxon>Eukaryota</taxon>
        <taxon>Fungi</taxon>
        <taxon>Fungi incertae sedis</taxon>
        <taxon>Microsporidia</taxon>
        <taxon>Nosematidae</taxon>
        <taxon>Vairimorpha</taxon>
    </lineage>
</organism>
<comment type="caution">
    <text evidence="1">The sequence shown here is derived from an EMBL/GenBank/DDBJ whole genome shotgun (WGS) entry which is preliminary data.</text>
</comment>
<dbReference type="EMBL" id="JPQZ01000220">
    <property type="protein sequence ID" value="KKO73816.1"/>
    <property type="molecule type" value="Genomic_DNA"/>
</dbReference>